<evidence type="ECO:0000313" key="2">
    <source>
        <dbReference type="Proteomes" id="UP001610446"/>
    </source>
</evidence>
<reference evidence="1 2" key="1">
    <citation type="submission" date="2024-07" db="EMBL/GenBank/DDBJ databases">
        <title>Section-level genome sequencing and comparative genomics of Aspergillus sections Usti and Cavernicolus.</title>
        <authorList>
            <consortium name="Lawrence Berkeley National Laboratory"/>
            <person name="Nybo J.L."/>
            <person name="Vesth T.C."/>
            <person name="Theobald S."/>
            <person name="Frisvad J.C."/>
            <person name="Larsen T.O."/>
            <person name="Kjaerboelling I."/>
            <person name="Rothschild-Mancinelli K."/>
            <person name="Lyhne E.K."/>
            <person name="Kogle M.E."/>
            <person name="Barry K."/>
            <person name="Clum A."/>
            <person name="Na H."/>
            <person name="Ledsgaard L."/>
            <person name="Lin J."/>
            <person name="Lipzen A."/>
            <person name="Kuo A."/>
            <person name="Riley R."/>
            <person name="Mondo S."/>
            <person name="Labutti K."/>
            <person name="Haridas S."/>
            <person name="Pangalinan J."/>
            <person name="Salamov A.A."/>
            <person name="Simmons B.A."/>
            <person name="Magnuson J.K."/>
            <person name="Chen J."/>
            <person name="Drula E."/>
            <person name="Henrissat B."/>
            <person name="Wiebenga A."/>
            <person name="Lubbers R.J."/>
            <person name="Gomes A.C."/>
            <person name="Makela M.R."/>
            <person name="Stajich J."/>
            <person name="Grigoriev I.V."/>
            <person name="Mortensen U.H."/>
            <person name="De Vries R.P."/>
            <person name="Baker S.E."/>
            <person name="Andersen M.R."/>
        </authorList>
    </citation>
    <scope>NUCLEOTIDE SEQUENCE [LARGE SCALE GENOMIC DNA]</scope>
    <source>
        <strain evidence="1 2">CBS 123904</strain>
    </source>
</reference>
<name>A0ABR4JBX3_9EURO</name>
<sequence>MPETWTSKQPCRVENPLIKERGKLPLGILRLFYIAHLSGLGIRCLRVCELGEPISGPQGSGHQDNWGLRLSEYTKASNGGISCYYFEMTRVLVVRCVSGSVTKLVACLVQTFGTLSGISVCSLQALNEDLNKGTARSQVCAVHETKYMDPELLTPFFHSSPMSSVIPIFRLSPVVSYSREHLSL</sequence>
<gene>
    <name evidence="1" type="ORF">BJY01DRAFT_42398</name>
</gene>
<accession>A0ABR4JBX3</accession>
<keyword evidence="2" id="KW-1185">Reference proteome</keyword>
<dbReference type="EMBL" id="JBFXLU010000159">
    <property type="protein sequence ID" value="KAL2837510.1"/>
    <property type="molecule type" value="Genomic_DNA"/>
</dbReference>
<proteinExistence type="predicted"/>
<protein>
    <submittedName>
        <fullName evidence="1">Uncharacterized protein</fullName>
    </submittedName>
</protein>
<organism evidence="1 2">
    <name type="scientific">Aspergillus pseudoustus</name>
    <dbReference type="NCBI Taxonomy" id="1810923"/>
    <lineage>
        <taxon>Eukaryota</taxon>
        <taxon>Fungi</taxon>
        <taxon>Dikarya</taxon>
        <taxon>Ascomycota</taxon>
        <taxon>Pezizomycotina</taxon>
        <taxon>Eurotiomycetes</taxon>
        <taxon>Eurotiomycetidae</taxon>
        <taxon>Eurotiales</taxon>
        <taxon>Aspergillaceae</taxon>
        <taxon>Aspergillus</taxon>
        <taxon>Aspergillus subgen. Nidulantes</taxon>
    </lineage>
</organism>
<comment type="caution">
    <text evidence="1">The sequence shown here is derived from an EMBL/GenBank/DDBJ whole genome shotgun (WGS) entry which is preliminary data.</text>
</comment>
<dbReference type="Proteomes" id="UP001610446">
    <property type="component" value="Unassembled WGS sequence"/>
</dbReference>
<evidence type="ECO:0000313" key="1">
    <source>
        <dbReference type="EMBL" id="KAL2837510.1"/>
    </source>
</evidence>